<protein>
    <submittedName>
        <fullName evidence="1">Repeat-containing protein D</fullName>
    </submittedName>
</protein>
<evidence type="ECO:0000313" key="2">
    <source>
        <dbReference type="Proteomes" id="UP000244889"/>
    </source>
</evidence>
<dbReference type="Proteomes" id="UP000244889">
    <property type="component" value="Unassembled WGS sequence"/>
</dbReference>
<dbReference type="RefSeq" id="WP_108839701.1">
    <property type="nucleotide sequence ID" value="NZ_OOHR01000007.1"/>
</dbReference>
<sequence>MLVATEEVQYCYEESISMQNEIYLEDGDFAKNSNEINTSDPELNDILELSLAIEDVKNNVVFEAVNNSTVNNQSQPIESYQENNIENLQIIIQMHTEEVMPLVEKRKLCYDKHEDLYTHKRQCNNHEVNNGNITELALNEQENSH</sequence>
<proteinExistence type="predicted"/>
<accession>A0A2R8F0D7</accession>
<organism evidence="1 2">
    <name type="scientific">Orientia tsutsugamushi</name>
    <name type="common">Rickettsia tsutsugamushi</name>
    <dbReference type="NCBI Taxonomy" id="784"/>
    <lineage>
        <taxon>Bacteria</taxon>
        <taxon>Pseudomonadati</taxon>
        <taxon>Pseudomonadota</taxon>
        <taxon>Alphaproteobacteria</taxon>
        <taxon>Rickettsiales</taxon>
        <taxon>Rickettsiaceae</taxon>
        <taxon>Rickettsieae</taxon>
        <taxon>Orientia</taxon>
    </lineage>
</organism>
<name>A0A2R8F0D7_ORITS</name>
<reference evidence="2" key="1">
    <citation type="submission" date="2018-03" db="EMBL/GenBank/DDBJ databases">
        <authorList>
            <person name="Batty M. E."/>
            <person name="Batty M E."/>
        </authorList>
    </citation>
    <scope>NUCLEOTIDE SEQUENCE [LARGE SCALE GENOMIC DNA]</scope>
</reference>
<dbReference type="AlphaFoldDB" id="A0A2R8F0D7"/>
<evidence type="ECO:0000313" key="1">
    <source>
        <dbReference type="EMBL" id="SPM44845.1"/>
    </source>
</evidence>
<gene>
    <name evidence="1" type="ORF">FPW1038_01395</name>
</gene>
<dbReference type="EMBL" id="OOHR01000007">
    <property type="protein sequence ID" value="SPM44845.1"/>
    <property type="molecule type" value="Genomic_DNA"/>
</dbReference>